<comment type="caution">
    <text evidence="2">The sequence shown here is derived from an EMBL/GenBank/DDBJ whole genome shotgun (WGS) entry which is preliminary data.</text>
</comment>
<dbReference type="Pfam" id="PF13302">
    <property type="entry name" value="Acetyltransf_3"/>
    <property type="match status" value="1"/>
</dbReference>
<dbReference type="EMBL" id="JAHHHD010000002">
    <property type="protein sequence ID" value="MBW4657653.1"/>
    <property type="molecule type" value="Genomic_DNA"/>
</dbReference>
<dbReference type="GO" id="GO:0016747">
    <property type="term" value="F:acyltransferase activity, transferring groups other than amino-acyl groups"/>
    <property type="evidence" value="ECO:0007669"/>
    <property type="project" value="InterPro"/>
</dbReference>
<name>A0A951UMA4_9CYAN</name>
<evidence type="ECO:0000313" key="3">
    <source>
        <dbReference type="Proteomes" id="UP000757435"/>
    </source>
</evidence>
<dbReference type="AlphaFoldDB" id="A0A951UMA4"/>
<reference evidence="2" key="2">
    <citation type="journal article" date="2022" name="Microbiol. Resour. Announc.">
        <title>Metagenome Sequencing to Explore Phylogenomics of Terrestrial Cyanobacteria.</title>
        <authorList>
            <person name="Ward R.D."/>
            <person name="Stajich J.E."/>
            <person name="Johansen J.R."/>
            <person name="Huntemann M."/>
            <person name="Clum A."/>
            <person name="Foster B."/>
            <person name="Foster B."/>
            <person name="Roux S."/>
            <person name="Palaniappan K."/>
            <person name="Varghese N."/>
            <person name="Mukherjee S."/>
            <person name="Reddy T.B.K."/>
            <person name="Daum C."/>
            <person name="Copeland A."/>
            <person name="Chen I.A."/>
            <person name="Ivanova N.N."/>
            <person name="Kyrpides N.C."/>
            <person name="Shapiro N."/>
            <person name="Eloe-Fadrosh E.A."/>
            <person name="Pietrasiak N."/>
        </authorList>
    </citation>
    <scope>NUCLEOTIDE SEQUENCE</scope>
    <source>
        <strain evidence="2">UHER 2000/2452</strain>
    </source>
</reference>
<evidence type="ECO:0000259" key="1">
    <source>
        <dbReference type="PROSITE" id="PS51186"/>
    </source>
</evidence>
<dbReference type="Gene3D" id="3.40.630.30">
    <property type="match status" value="1"/>
</dbReference>
<protein>
    <submittedName>
        <fullName evidence="2">GNAT family N-acetyltransferase</fullName>
        <ecNumber evidence="2">2.3.1.-</ecNumber>
    </submittedName>
</protein>
<dbReference type="Proteomes" id="UP000757435">
    <property type="component" value="Unassembled WGS sequence"/>
</dbReference>
<sequence>MSNREITLIKPIEGLVAEFLSMADEYRATGDDRYKSAADDFSSYVRNLVFYSKGVNLPMDHVPASTFWLVLADRIIGRSSLRHYLTSELEHEGGHIGYDIRPSERRKGYGKLILKLTLERARDIGLDRVFLTCDTDNTASAKIIERNGGVMQGQVSSDKSGKPISQYWIEL</sequence>
<dbReference type="InterPro" id="IPR000182">
    <property type="entry name" value="GNAT_dom"/>
</dbReference>
<gene>
    <name evidence="2" type="ORF">KME15_03190</name>
</gene>
<dbReference type="EC" id="2.3.1.-" evidence="2"/>
<keyword evidence="2" id="KW-0808">Transferase</keyword>
<accession>A0A951UMA4</accession>
<dbReference type="PANTHER" id="PTHR39173">
    <property type="entry name" value="ACETYLTRANSFERASE"/>
    <property type="match status" value="1"/>
</dbReference>
<dbReference type="PROSITE" id="PS51186">
    <property type="entry name" value="GNAT"/>
    <property type="match status" value="1"/>
</dbReference>
<evidence type="ECO:0000313" key="2">
    <source>
        <dbReference type="EMBL" id="MBW4657653.1"/>
    </source>
</evidence>
<organism evidence="2 3">
    <name type="scientific">Drouetiella hepatica Uher 2000/2452</name>
    <dbReference type="NCBI Taxonomy" id="904376"/>
    <lineage>
        <taxon>Bacteria</taxon>
        <taxon>Bacillati</taxon>
        <taxon>Cyanobacteriota</taxon>
        <taxon>Cyanophyceae</taxon>
        <taxon>Oculatellales</taxon>
        <taxon>Oculatellaceae</taxon>
        <taxon>Drouetiella</taxon>
    </lineage>
</organism>
<dbReference type="SUPFAM" id="SSF55729">
    <property type="entry name" value="Acyl-CoA N-acyltransferases (Nat)"/>
    <property type="match status" value="1"/>
</dbReference>
<reference evidence="2" key="1">
    <citation type="submission" date="2021-05" db="EMBL/GenBank/DDBJ databases">
        <authorList>
            <person name="Pietrasiak N."/>
            <person name="Ward R."/>
            <person name="Stajich J.E."/>
            <person name="Kurbessoian T."/>
        </authorList>
    </citation>
    <scope>NUCLEOTIDE SEQUENCE</scope>
    <source>
        <strain evidence="2">UHER 2000/2452</strain>
    </source>
</reference>
<feature type="domain" description="N-acetyltransferase" evidence="1">
    <location>
        <begin position="7"/>
        <end position="171"/>
    </location>
</feature>
<dbReference type="CDD" id="cd04301">
    <property type="entry name" value="NAT_SF"/>
    <property type="match status" value="1"/>
</dbReference>
<dbReference type="InterPro" id="IPR016181">
    <property type="entry name" value="Acyl_CoA_acyltransferase"/>
</dbReference>
<keyword evidence="2" id="KW-0012">Acyltransferase</keyword>
<proteinExistence type="predicted"/>
<dbReference type="PANTHER" id="PTHR39173:SF1">
    <property type="entry name" value="ACETYLTRANSFERASE"/>
    <property type="match status" value="1"/>
</dbReference>